<evidence type="ECO:0000256" key="4">
    <source>
        <dbReference type="ARBA" id="ARBA00013028"/>
    </source>
</evidence>
<dbReference type="InterPro" id="IPR000634">
    <property type="entry name" value="Ser/Thr_deHydtase_PyrdxlP-BS"/>
</dbReference>
<evidence type="ECO:0000256" key="2">
    <source>
        <dbReference type="ARBA" id="ARBA00004979"/>
    </source>
</evidence>
<keyword evidence="6" id="KW-0028">Amino-acid biosynthesis</keyword>
<name>A0A917DJ84_9BACT</name>
<dbReference type="InterPro" id="IPR029144">
    <property type="entry name" value="Thr_synth_N"/>
</dbReference>
<dbReference type="GO" id="GO:0009088">
    <property type="term" value="P:threonine biosynthetic process"/>
    <property type="evidence" value="ECO:0007669"/>
    <property type="project" value="UniProtKB-UniRule"/>
</dbReference>
<evidence type="ECO:0000256" key="8">
    <source>
        <dbReference type="ARBA" id="ARBA00022898"/>
    </source>
</evidence>
<proteinExistence type="inferred from homology"/>
<dbReference type="RefSeq" id="WP_188763850.1">
    <property type="nucleotide sequence ID" value="NZ_BMKK01000001.1"/>
</dbReference>
<evidence type="ECO:0000313" key="15">
    <source>
        <dbReference type="EMBL" id="GGD42133.1"/>
    </source>
</evidence>
<dbReference type="Gene3D" id="3.90.1380.10">
    <property type="entry name" value="Threonine synthase, N-terminal domain"/>
    <property type="match status" value="1"/>
</dbReference>
<accession>A0A917DJ84</accession>
<comment type="pathway">
    <text evidence="2">Amino-acid biosynthesis; L-threonine biosynthesis; L-threonine from L-aspartate: step 5/5.</text>
</comment>
<feature type="modified residue" description="N6-(pyridoxal phosphate)lysine" evidence="12">
    <location>
        <position position="107"/>
    </location>
</feature>
<comment type="catalytic activity">
    <reaction evidence="10">
        <text>O-phospho-L-homoserine + H2O = L-threonine + phosphate</text>
        <dbReference type="Rhea" id="RHEA:10840"/>
        <dbReference type="ChEBI" id="CHEBI:15377"/>
        <dbReference type="ChEBI" id="CHEBI:43474"/>
        <dbReference type="ChEBI" id="CHEBI:57590"/>
        <dbReference type="ChEBI" id="CHEBI:57926"/>
        <dbReference type="EC" id="4.2.3.1"/>
    </reaction>
</comment>
<comment type="caution">
    <text evidence="15">The sequence shown here is derived from an EMBL/GenBank/DDBJ whole genome shotgun (WGS) entry which is preliminary data.</text>
</comment>
<keyword evidence="8 12" id="KW-0663">Pyridoxal phosphate</keyword>
<keyword evidence="7" id="KW-0791">Threonine biosynthesis</keyword>
<evidence type="ECO:0000313" key="16">
    <source>
        <dbReference type="Proteomes" id="UP000609064"/>
    </source>
</evidence>
<evidence type="ECO:0000256" key="1">
    <source>
        <dbReference type="ARBA" id="ARBA00001933"/>
    </source>
</evidence>
<dbReference type="EC" id="4.2.3.1" evidence="4 11"/>
<dbReference type="InterPro" id="IPR037158">
    <property type="entry name" value="Thr_synth_N_sf"/>
</dbReference>
<comment type="similarity">
    <text evidence="3">Belongs to the threonine synthase family.</text>
</comment>
<dbReference type="Pfam" id="PF00291">
    <property type="entry name" value="PALP"/>
    <property type="match status" value="1"/>
</dbReference>
<dbReference type="GO" id="GO:0030170">
    <property type="term" value="F:pyridoxal phosphate binding"/>
    <property type="evidence" value="ECO:0007669"/>
    <property type="project" value="InterPro"/>
</dbReference>
<dbReference type="InterPro" id="IPR036052">
    <property type="entry name" value="TrpB-like_PALP_sf"/>
</dbReference>
<dbReference type="Pfam" id="PF14821">
    <property type="entry name" value="Thr_synth_N"/>
    <property type="match status" value="1"/>
</dbReference>
<gene>
    <name evidence="15" type="ORF">GCM10011514_02610</name>
</gene>
<feature type="domain" description="Threonine synthase N-terminal" evidence="14">
    <location>
        <begin position="4"/>
        <end position="79"/>
    </location>
</feature>
<evidence type="ECO:0000256" key="6">
    <source>
        <dbReference type="ARBA" id="ARBA00022605"/>
    </source>
</evidence>
<reference evidence="15" key="2">
    <citation type="submission" date="2020-09" db="EMBL/GenBank/DDBJ databases">
        <authorList>
            <person name="Sun Q."/>
            <person name="Zhou Y."/>
        </authorList>
    </citation>
    <scope>NUCLEOTIDE SEQUENCE</scope>
    <source>
        <strain evidence="15">CGMCC 1.15958</strain>
    </source>
</reference>
<evidence type="ECO:0000256" key="11">
    <source>
        <dbReference type="NCBIfam" id="TIGR00260"/>
    </source>
</evidence>
<evidence type="ECO:0000256" key="10">
    <source>
        <dbReference type="ARBA" id="ARBA00049144"/>
    </source>
</evidence>
<organism evidence="15 16">
    <name type="scientific">Emticicia aquatilis</name>
    <dbReference type="NCBI Taxonomy" id="1537369"/>
    <lineage>
        <taxon>Bacteria</taxon>
        <taxon>Pseudomonadati</taxon>
        <taxon>Bacteroidota</taxon>
        <taxon>Cytophagia</taxon>
        <taxon>Cytophagales</taxon>
        <taxon>Leadbetterellaceae</taxon>
        <taxon>Emticicia</taxon>
    </lineage>
</organism>
<evidence type="ECO:0000259" key="13">
    <source>
        <dbReference type="Pfam" id="PF00291"/>
    </source>
</evidence>
<comment type="cofactor">
    <cofactor evidence="1 12">
        <name>pyridoxal 5'-phosphate</name>
        <dbReference type="ChEBI" id="CHEBI:597326"/>
    </cofactor>
</comment>
<reference evidence="15" key="1">
    <citation type="journal article" date="2014" name="Int. J. Syst. Evol. Microbiol.">
        <title>Complete genome sequence of Corynebacterium casei LMG S-19264T (=DSM 44701T), isolated from a smear-ripened cheese.</title>
        <authorList>
            <consortium name="US DOE Joint Genome Institute (JGI-PGF)"/>
            <person name="Walter F."/>
            <person name="Albersmeier A."/>
            <person name="Kalinowski J."/>
            <person name="Ruckert C."/>
        </authorList>
    </citation>
    <scope>NUCLEOTIDE SEQUENCE</scope>
    <source>
        <strain evidence="15">CGMCC 1.15958</strain>
    </source>
</reference>
<evidence type="ECO:0000256" key="12">
    <source>
        <dbReference type="PIRSR" id="PIRSR604450-51"/>
    </source>
</evidence>
<dbReference type="Gene3D" id="3.40.50.1100">
    <property type="match status" value="2"/>
</dbReference>
<dbReference type="EMBL" id="BMKK01000001">
    <property type="protein sequence ID" value="GGD42133.1"/>
    <property type="molecule type" value="Genomic_DNA"/>
</dbReference>
<dbReference type="NCBIfam" id="TIGR00260">
    <property type="entry name" value="thrC"/>
    <property type="match status" value="1"/>
</dbReference>
<evidence type="ECO:0000256" key="7">
    <source>
        <dbReference type="ARBA" id="ARBA00022697"/>
    </source>
</evidence>
<dbReference type="Proteomes" id="UP000609064">
    <property type="component" value="Unassembled WGS sequence"/>
</dbReference>
<evidence type="ECO:0000259" key="14">
    <source>
        <dbReference type="Pfam" id="PF14821"/>
    </source>
</evidence>
<dbReference type="InterPro" id="IPR001926">
    <property type="entry name" value="TrpB-like_PALP"/>
</dbReference>
<evidence type="ECO:0000256" key="3">
    <source>
        <dbReference type="ARBA" id="ARBA00005517"/>
    </source>
</evidence>
<dbReference type="PROSITE" id="PS00165">
    <property type="entry name" value="DEHYDRATASE_SER_THR"/>
    <property type="match status" value="1"/>
</dbReference>
<dbReference type="PANTHER" id="PTHR42690:SF1">
    <property type="entry name" value="THREONINE SYNTHASE-LIKE 2"/>
    <property type="match status" value="1"/>
</dbReference>
<dbReference type="InterPro" id="IPR004450">
    <property type="entry name" value="Thr_synthase-like"/>
</dbReference>
<keyword evidence="9" id="KW-0456">Lyase</keyword>
<protein>
    <recommendedName>
        <fullName evidence="5 11">Threonine synthase</fullName>
        <ecNumber evidence="4 11">4.2.3.1</ecNumber>
    </recommendedName>
</protein>
<evidence type="ECO:0000256" key="9">
    <source>
        <dbReference type="ARBA" id="ARBA00023239"/>
    </source>
</evidence>
<keyword evidence="16" id="KW-1185">Reference proteome</keyword>
<dbReference type="GO" id="GO:0004795">
    <property type="term" value="F:threonine synthase activity"/>
    <property type="evidence" value="ECO:0007669"/>
    <property type="project" value="UniProtKB-UniRule"/>
</dbReference>
<feature type="domain" description="Tryptophan synthase beta chain-like PALP" evidence="13">
    <location>
        <begin position="89"/>
        <end position="377"/>
    </location>
</feature>
<evidence type="ECO:0000256" key="5">
    <source>
        <dbReference type="ARBA" id="ARBA00018679"/>
    </source>
</evidence>
<sequence length="436" mass="48132">MKLYSTNHQSSDVDLAEAVFRGLPPDNGLYMPTEFRPLPPTFWENVQNLSLQEIAFEIANALIGEDVPTEDLRQLINNAIDFTAPIVEVEANIYCLELFHGPSMAFKDFGARFMAALMSYFLQKSQKQIHILVATSGDTGGAVAQGFYKTPNIDVTILYPSGKVSDIQEKQLTTLGENVRALEVNGTFDDCQKLVKLAFLDKELTDKFDLASANSINIARLIPQAFYYVNAYAQLKKSGVDLPVVMSVPSGNFGNLSAGIIAWKLGLPVHKFIAATNVNKVVPAYLESGVYEPISPSLSTISNAMDVGNPSNFPRMKALLDNDLDTMRRLVVGYFYDDEATKVAMKDVFDRTGYVMCPHTAVAYLGLKAYTNTLSEPVSGVFFSTAHYAKFLDVVEEVVGKQDIPTRLSDLLSLEKQATPMSTEFSDFKAWLMANL</sequence>
<dbReference type="AlphaFoldDB" id="A0A917DJ84"/>
<dbReference type="PANTHER" id="PTHR42690">
    <property type="entry name" value="THREONINE SYNTHASE FAMILY MEMBER"/>
    <property type="match status" value="1"/>
</dbReference>
<dbReference type="SUPFAM" id="SSF53686">
    <property type="entry name" value="Tryptophan synthase beta subunit-like PLP-dependent enzymes"/>
    <property type="match status" value="1"/>
</dbReference>
<dbReference type="InterPro" id="IPR051166">
    <property type="entry name" value="Threonine_Synthase"/>
</dbReference>